<accession>F9RXT9</accession>
<proteinExistence type="predicted"/>
<organism evidence="2 3">
    <name type="scientific">Vibrio ichthyoenteri ATCC 700023</name>
    <dbReference type="NCBI Taxonomy" id="870968"/>
    <lineage>
        <taxon>Bacteria</taxon>
        <taxon>Pseudomonadati</taxon>
        <taxon>Pseudomonadota</taxon>
        <taxon>Gammaproteobacteria</taxon>
        <taxon>Vibrionales</taxon>
        <taxon>Vibrionaceae</taxon>
        <taxon>Vibrio</taxon>
    </lineage>
</organism>
<comment type="caution">
    <text evidence="2">The sequence shown here is derived from an EMBL/GenBank/DDBJ whole genome shotgun (WGS) entry which is preliminary data.</text>
</comment>
<keyword evidence="1" id="KW-0732">Signal</keyword>
<protein>
    <recommendedName>
        <fullName evidence="4">DUF1496 domain-containing protein</fullName>
    </recommendedName>
</protein>
<reference evidence="2 3" key="1">
    <citation type="journal article" date="2012" name="Int. J. Syst. Evol. Microbiol.">
        <title>Vibrio caribbeanicus sp. nov., isolated from the marine sponge Scleritoderma cyanea.</title>
        <authorList>
            <person name="Hoffmann M."/>
            <person name="Monday S.R."/>
            <person name="Allard M.W."/>
            <person name="Strain E.A."/>
            <person name="Whittaker P."/>
            <person name="Naum M."/>
            <person name="McCarthy P.J."/>
            <person name="Lopez J.V."/>
            <person name="Fischer M."/>
            <person name="Brown E.W."/>
        </authorList>
    </citation>
    <scope>NUCLEOTIDE SEQUENCE [LARGE SCALE GENOMIC DNA]</scope>
    <source>
        <strain evidence="2 3">ATCC 700023</strain>
    </source>
</reference>
<evidence type="ECO:0000313" key="2">
    <source>
        <dbReference type="EMBL" id="EGU47470.1"/>
    </source>
</evidence>
<gene>
    <name evidence="2" type="ORF">VII00023_07319</name>
</gene>
<feature type="signal peptide" evidence="1">
    <location>
        <begin position="1"/>
        <end position="32"/>
    </location>
</feature>
<name>F9RXT9_9VIBR</name>
<sequence>MASNLKKTATPILYQVLLASLLCSLSTHQALANSDVKSFSPPKKAAIVVNASDLKHRICYYQDQAYSLGALLNVGEHIIRCVEANDFETNGQLKWVMLNKTAQSSDTP</sequence>
<dbReference type="EMBL" id="AFWF01000023">
    <property type="protein sequence ID" value="EGU47470.1"/>
    <property type="molecule type" value="Genomic_DNA"/>
</dbReference>
<dbReference type="RefSeq" id="WP_006710684.1">
    <property type="nucleotide sequence ID" value="NZ_AFWF01000023.1"/>
</dbReference>
<evidence type="ECO:0008006" key="4">
    <source>
        <dbReference type="Google" id="ProtNLM"/>
    </source>
</evidence>
<evidence type="ECO:0000256" key="1">
    <source>
        <dbReference type="SAM" id="SignalP"/>
    </source>
</evidence>
<evidence type="ECO:0000313" key="3">
    <source>
        <dbReference type="Proteomes" id="UP000004605"/>
    </source>
</evidence>
<keyword evidence="3" id="KW-1185">Reference proteome</keyword>
<dbReference type="AlphaFoldDB" id="F9RXT9"/>
<dbReference type="Proteomes" id="UP000004605">
    <property type="component" value="Unassembled WGS sequence"/>
</dbReference>
<dbReference type="InterPro" id="IPR009971">
    <property type="entry name" value="DUF1496"/>
</dbReference>
<dbReference type="Pfam" id="PF07383">
    <property type="entry name" value="DUF1496"/>
    <property type="match status" value="1"/>
</dbReference>
<dbReference type="OrthoDB" id="6400575at2"/>
<feature type="chain" id="PRO_5003393572" description="DUF1496 domain-containing protein" evidence="1">
    <location>
        <begin position="33"/>
        <end position="108"/>
    </location>
</feature>